<dbReference type="UniPathway" id="UPA00610">
    <property type="reaction ID" value="UER00666"/>
</dbReference>
<dbReference type="CDD" id="cd07557">
    <property type="entry name" value="trimeric_dUTPase"/>
    <property type="match status" value="1"/>
</dbReference>
<dbReference type="GO" id="GO:0046081">
    <property type="term" value="P:dUTP catabolic process"/>
    <property type="evidence" value="ECO:0007669"/>
    <property type="project" value="UniProtKB-UniRule"/>
</dbReference>
<evidence type="ECO:0000256" key="1">
    <source>
        <dbReference type="ARBA" id="ARBA00005142"/>
    </source>
</evidence>
<keyword evidence="3 5" id="KW-0378">Hydrolase</keyword>
<evidence type="ECO:0000313" key="8">
    <source>
        <dbReference type="Proteomes" id="UP000734854"/>
    </source>
</evidence>
<comment type="function">
    <text evidence="5">Involved in nucleotide metabolism via production of dUMP, the immediate precursor of thymidine nucleotides, and decreases the intracellular concentration of dUTP so that uracil cannot be incorporated into DNA.</text>
</comment>
<keyword evidence="5" id="KW-0460">Magnesium</keyword>
<comment type="similarity">
    <text evidence="2 5">Belongs to the dUTPase family.</text>
</comment>
<accession>A0A8J5H4C9</accession>
<reference evidence="7 8" key="1">
    <citation type="submission" date="2020-08" db="EMBL/GenBank/DDBJ databases">
        <title>Plant Genome Project.</title>
        <authorList>
            <person name="Zhang R.-G."/>
        </authorList>
    </citation>
    <scope>NUCLEOTIDE SEQUENCE [LARGE SCALE GENOMIC DNA]</scope>
    <source>
        <tissue evidence="7">Rhizome</tissue>
    </source>
</reference>
<evidence type="ECO:0000256" key="3">
    <source>
        <dbReference type="ARBA" id="ARBA00022801"/>
    </source>
</evidence>
<dbReference type="NCBIfam" id="TIGR00576">
    <property type="entry name" value="dut"/>
    <property type="match status" value="1"/>
</dbReference>
<proteinExistence type="inferred from homology"/>
<sequence length="221" mass="24451">MEYVLYPEDEDYNEIPASSDKEEFPYILVHLLTDSAVMLEQKSSGAAGFDLAADKTTVIEPRGRALISTGLSLEISRGIYGRITTRSSAAWNLGLNVGAGVIDSDYRGEIKIMIFNHSDLQVIITQGMAVAQIIFERIIHPDVYQVPRLSTTARGEDGFGSTDASTRDTSPGITILQSIDFTLENPIEEDSDLSYIQYLATLNTPKATIWDEYEDENLSED</sequence>
<gene>
    <name evidence="7" type="ORF">ZIOFF_021853</name>
</gene>
<dbReference type="InterPro" id="IPR036157">
    <property type="entry name" value="dUTPase-like_sf"/>
</dbReference>
<evidence type="ECO:0000259" key="6">
    <source>
        <dbReference type="Pfam" id="PF00692"/>
    </source>
</evidence>
<keyword evidence="8" id="KW-1185">Reference proteome</keyword>
<dbReference type="SUPFAM" id="SSF51283">
    <property type="entry name" value="dUTPase-like"/>
    <property type="match status" value="1"/>
</dbReference>
<dbReference type="AlphaFoldDB" id="A0A8J5H4C9"/>
<name>A0A8J5H4C9_ZINOF</name>
<dbReference type="NCBIfam" id="NF001862">
    <property type="entry name" value="PRK00601.1"/>
    <property type="match status" value="1"/>
</dbReference>
<evidence type="ECO:0000313" key="7">
    <source>
        <dbReference type="EMBL" id="KAG6518378.1"/>
    </source>
</evidence>
<dbReference type="EMBL" id="JACMSC010000006">
    <property type="protein sequence ID" value="KAG6518378.1"/>
    <property type="molecule type" value="Genomic_DNA"/>
</dbReference>
<dbReference type="GO" id="GO:0006226">
    <property type="term" value="P:dUMP biosynthetic process"/>
    <property type="evidence" value="ECO:0007669"/>
    <property type="project" value="UniProtKB-UniRule"/>
</dbReference>
<comment type="pathway">
    <text evidence="1 5">Pyrimidine metabolism; dUMP biosynthesis; dUMP from dCTP (dUTP route): step 2/2.</text>
</comment>
<dbReference type="PANTHER" id="PTHR11241">
    <property type="entry name" value="DEOXYURIDINE 5'-TRIPHOSPHATE NUCLEOTIDOHYDROLASE"/>
    <property type="match status" value="1"/>
</dbReference>
<dbReference type="Gene3D" id="2.70.40.10">
    <property type="match status" value="1"/>
</dbReference>
<comment type="caution">
    <text evidence="7">The sequence shown here is derived from an EMBL/GenBank/DDBJ whole genome shotgun (WGS) entry which is preliminary data.</text>
</comment>
<protein>
    <recommendedName>
        <fullName evidence="5">Deoxyuridine 5'-triphosphate nucleotidohydrolase</fullName>
        <shortName evidence="5">dUTPase</shortName>
        <ecNumber evidence="5">3.6.1.23</ecNumber>
    </recommendedName>
    <alternativeName>
        <fullName evidence="5">dUTP pyrophosphatase</fullName>
    </alternativeName>
</protein>
<dbReference type="InterPro" id="IPR033704">
    <property type="entry name" value="dUTPase_trimeric"/>
</dbReference>
<feature type="domain" description="dUTPase-like" evidence="6">
    <location>
        <begin position="36"/>
        <end position="162"/>
    </location>
</feature>
<dbReference type="PANTHER" id="PTHR11241:SF0">
    <property type="entry name" value="DEOXYURIDINE 5'-TRIPHOSPHATE NUCLEOTIDOHYDROLASE"/>
    <property type="match status" value="1"/>
</dbReference>
<dbReference type="Proteomes" id="UP000734854">
    <property type="component" value="Unassembled WGS sequence"/>
</dbReference>
<dbReference type="Pfam" id="PF00692">
    <property type="entry name" value="dUTPase"/>
    <property type="match status" value="1"/>
</dbReference>
<evidence type="ECO:0000256" key="2">
    <source>
        <dbReference type="ARBA" id="ARBA00006581"/>
    </source>
</evidence>
<dbReference type="GO" id="GO:0004170">
    <property type="term" value="F:dUTP diphosphatase activity"/>
    <property type="evidence" value="ECO:0007669"/>
    <property type="project" value="UniProtKB-UniRule"/>
</dbReference>
<dbReference type="EC" id="3.6.1.23" evidence="5"/>
<keyword evidence="4 5" id="KW-0546">Nucleotide metabolism</keyword>
<comment type="catalytic activity">
    <reaction evidence="5">
        <text>dUTP + H2O = dUMP + diphosphate + H(+)</text>
        <dbReference type="Rhea" id="RHEA:10248"/>
        <dbReference type="ChEBI" id="CHEBI:15377"/>
        <dbReference type="ChEBI" id="CHEBI:15378"/>
        <dbReference type="ChEBI" id="CHEBI:33019"/>
        <dbReference type="ChEBI" id="CHEBI:61555"/>
        <dbReference type="ChEBI" id="CHEBI:246422"/>
        <dbReference type="EC" id="3.6.1.23"/>
    </reaction>
</comment>
<evidence type="ECO:0000256" key="5">
    <source>
        <dbReference type="RuleBase" id="RU367024"/>
    </source>
</evidence>
<dbReference type="GO" id="GO:0000287">
    <property type="term" value="F:magnesium ion binding"/>
    <property type="evidence" value="ECO:0007669"/>
    <property type="project" value="UniProtKB-UniRule"/>
</dbReference>
<comment type="cofactor">
    <cofactor evidence="5">
        <name>Mg(2+)</name>
        <dbReference type="ChEBI" id="CHEBI:18420"/>
    </cofactor>
</comment>
<dbReference type="InterPro" id="IPR029054">
    <property type="entry name" value="dUTPase-like"/>
</dbReference>
<keyword evidence="5" id="KW-0479">Metal-binding</keyword>
<dbReference type="InterPro" id="IPR008181">
    <property type="entry name" value="dUTPase"/>
</dbReference>
<evidence type="ECO:0000256" key="4">
    <source>
        <dbReference type="ARBA" id="ARBA00023080"/>
    </source>
</evidence>
<organism evidence="7 8">
    <name type="scientific">Zingiber officinale</name>
    <name type="common">Ginger</name>
    <name type="synonym">Amomum zingiber</name>
    <dbReference type="NCBI Taxonomy" id="94328"/>
    <lineage>
        <taxon>Eukaryota</taxon>
        <taxon>Viridiplantae</taxon>
        <taxon>Streptophyta</taxon>
        <taxon>Embryophyta</taxon>
        <taxon>Tracheophyta</taxon>
        <taxon>Spermatophyta</taxon>
        <taxon>Magnoliopsida</taxon>
        <taxon>Liliopsida</taxon>
        <taxon>Zingiberales</taxon>
        <taxon>Zingiberaceae</taxon>
        <taxon>Zingiber</taxon>
    </lineage>
</organism>